<evidence type="ECO:0000313" key="4">
    <source>
        <dbReference type="EMBL" id="SDD66074.1"/>
    </source>
</evidence>
<feature type="binding site" evidence="1">
    <location>
        <begin position="3"/>
        <end position="7"/>
    </location>
    <ligand>
        <name>ATP</name>
        <dbReference type="ChEBI" id="CHEBI:30616"/>
    </ligand>
</feature>
<dbReference type="NCBIfam" id="TIGR02727">
    <property type="entry name" value="MTHFS_bact"/>
    <property type="match status" value="1"/>
</dbReference>
<dbReference type="AlphaFoldDB" id="A0A1G6WJU6"/>
<dbReference type="PIRSF" id="PIRSF006806">
    <property type="entry name" value="FTHF_cligase"/>
    <property type="match status" value="1"/>
</dbReference>
<feature type="binding site" evidence="1">
    <location>
        <position position="55"/>
    </location>
    <ligand>
        <name>substrate</name>
    </ligand>
</feature>
<organism evidence="4 5">
    <name type="scientific">Pricia antarctica</name>
    <dbReference type="NCBI Taxonomy" id="641691"/>
    <lineage>
        <taxon>Bacteria</taxon>
        <taxon>Pseudomonadati</taxon>
        <taxon>Bacteroidota</taxon>
        <taxon>Flavobacteriia</taxon>
        <taxon>Flavobacteriales</taxon>
        <taxon>Flavobacteriaceae</taxon>
        <taxon>Pricia</taxon>
    </lineage>
</organism>
<keyword evidence="2" id="KW-0460">Magnesium</keyword>
<dbReference type="SUPFAM" id="SSF100950">
    <property type="entry name" value="NagB/RpiA/CoA transferase-like"/>
    <property type="match status" value="1"/>
</dbReference>
<comment type="catalytic activity">
    <reaction evidence="2">
        <text>(6S)-5-formyl-5,6,7,8-tetrahydrofolate + ATP = (6R)-5,10-methenyltetrahydrofolate + ADP + phosphate</text>
        <dbReference type="Rhea" id="RHEA:10488"/>
        <dbReference type="ChEBI" id="CHEBI:30616"/>
        <dbReference type="ChEBI" id="CHEBI:43474"/>
        <dbReference type="ChEBI" id="CHEBI:57455"/>
        <dbReference type="ChEBI" id="CHEBI:57457"/>
        <dbReference type="ChEBI" id="CHEBI:456216"/>
        <dbReference type="EC" id="6.3.3.2"/>
    </reaction>
</comment>
<dbReference type="InterPro" id="IPR037171">
    <property type="entry name" value="NagB/RpiA_transferase-like"/>
</dbReference>
<dbReference type="PANTHER" id="PTHR23407:SF11">
    <property type="entry name" value="CHROMOSOME UNDETERMINED SCAFFOLD_24, WHOLE GENOME SHOTGUN SEQUENCE"/>
    <property type="match status" value="1"/>
</dbReference>
<dbReference type="Proteomes" id="UP000199109">
    <property type="component" value="Unassembled WGS sequence"/>
</dbReference>
<dbReference type="GO" id="GO:0035999">
    <property type="term" value="P:tetrahydrofolate interconversion"/>
    <property type="evidence" value="ECO:0007669"/>
    <property type="project" value="TreeGrafter"/>
</dbReference>
<dbReference type="GO" id="GO:0030272">
    <property type="term" value="F:5-formyltetrahydrofolate cyclo-ligase activity"/>
    <property type="evidence" value="ECO:0007669"/>
    <property type="project" value="UniProtKB-EC"/>
</dbReference>
<dbReference type="EC" id="6.3.3.2" evidence="2"/>
<sequence>MLKQDLRSEYRNRRKSISESSLLASSLAIANASLILPIWGFSYYHIFLPISYQKEIDTHFILTILQGKDKNVVLPKVTGDDSLKHYLLTDATKFRTNRWKIPEPIDGIEIPIDKIDVVFIPLLAFDKKGNRVGYGKGFYDTFLKECRKDVKKIGLSLFQAEDTIEDINAYDIPLDYCITPKKIYSFSVLAT</sequence>
<evidence type="ECO:0000256" key="1">
    <source>
        <dbReference type="PIRSR" id="PIRSR006806-1"/>
    </source>
</evidence>
<name>A0A1G6WJU6_9FLAO</name>
<keyword evidence="5" id="KW-1185">Reference proteome</keyword>
<dbReference type="InterPro" id="IPR002698">
    <property type="entry name" value="FTHF_cligase"/>
</dbReference>
<keyword evidence="3" id="KW-0812">Transmembrane</keyword>
<feature type="binding site" evidence="1">
    <location>
        <position position="50"/>
    </location>
    <ligand>
        <name>substrate</name>
    </ligand>
</feature>
<keyword evidence="4" id="KW-0436">Ligase</keyword>
<keyword evidence="2" id="KW-0479">Metal-binding</keyword>
<reference evidence="4 5" key="1">
    <citation type="submission" date="2016-10" db="EMBL/GenBank/DDBJ databases">
        <authorList>
            <person name="de Groot N.N."/>
        </authorList>
    </citation>
    <scope>NUCLEOTIDE SEQUENCE [LARGE SCALE GENOMIC DNA]</scope>
    <source>
        <strain evidence="4 5">DSM 23421</strain>
    </source>
</reference>
<keyword evidence="3" id="KW-1133">Transmembrane helix</keyword>
<dbReference type="EMBL" id="FNAO01000001">
    <property type="protein sequence ID" value="SDD66074.1"/>
    <property type="molecule type" value="Genomic_DNA"/>
</dbReference>
<dbReference type="STRING" id="641691.SAMN05421636_101340"/>
<dbReference type="GO" id="GO:0009396">
    <property type="term" value="P:folic acid-containing compound biosynthetic process"/>
    <property type="evidence" value="ECO:0007669"/>
    <property type="project" value="TreeGrafter"/>
</dbReference>
<dbReference type="GO" id="GO:0046872">
    <property type="term" value="F:metal ion binding"/>
    <property type="evidence" value="ECO:0007669"/>
    <property type="project" value="UniProtKB-KW"/>
</dbReference>
<gene>
    <name evidence="4" type="ORF">SAMN05421636_101340</name>
</gene>
<dbReference type="Pfam" id="PF01812">
    <property type="entry name" value="5-FTHF_cyc-lig"/>
    <property type="match status" value="1"/>
</dbReference>
<feature type="transmembrane region" description="Helical" evidence="3">
    <location>
        <begin position="21"/>
        <end position="44"/>
    </location>
</feature>
<protein>
    <recommendedName>
        <fullName evidence="2">5-formyltetrahydrofolate cyclo-ligase</fullName>
        <ecNumber evidence="2">6.3.3.2</ecNumber>
    </recommendedName>
</protein>
<dbReference type="Gene3D" id="3.40.50.10420">
    <property type="entry name" value="NagB/RpiA/CoA transferase-like"/>
    <property type="match status" value="1"/>
</dbReference>
<dbReference type="PANTHER" id="PTHR23407">
    <property type="entry name" value="ATPASE INHIBITOR/5-FORMYLTETRAHYDROFOLATE CYCLO-LIGASE"/>
    <property type="match status" value="1"/>
</dbReference>
<evidence type="ECO:0000313" key="5">
    <source>
        <dbReference type="Proteomes" id="UP000199109"/>
    </source>
</evidence>
<keyword evidence="1 2" id="KW-0067">ATP-binding</keyword>
<dbReference type="OrthoDB" id="9801938at2"/>
<accession>A0A1G6WJU6</accession>
<evidence type="ECO:0000256" key="2">
    <source>
        <dbReference type="RuleBase" id="RU361279"/>
    </source>
</evidence>
<comment type="cofactor">
    <cofactor evidence="2">
        <name>Mg(2+)</name>
        <dbReference type="ChEBI" id="CHEBI:18420"/>
    </cofactor>
</comment>
<dbReference type="RefSeq" id="WP_091865057.1">
    <property type="nucleotide sequence ID" value="NZ_FNAO01000001.1"/>
</dbReference>
<dbReference type="InterPro" id="IPR024185">
    <property type="entry name" value="FTHF_cligase-like_sf"/>
</dbReference>
<comment type="similarity">
    <text evidence="2">Belongs to the 5-formyltetrahydrofolate cyclo-ligase family.</text>
</comment>
<feature type="binding site" evidence="1">
    <location>
        <begin position="131"/>
        <end position="139"/>
    </location>
    <ligand>
        <name>ATP</name>
        <dbReference type="ChEBI" id="CHEBI:30616"/>
    </ligand>
</feature>
<proteinExistence type="inferred from homology"/>
<dbReference type="GO" id="GO:0005524">
    <property type="term" value="F:ATP binding"/>
    <property type="evidence" value="ECO:0007669"/>
    <property type="project" value="UniProtKB-KW"/>
</dbReference>
<evidence type="ECO:0000256" key="3">
    <source>
        <dbReference type="SAM" id="Phobius"/>
    </source>
</evidence>
<keyword evidence="3" id="KW-0472">Membrane</keyword>
<keyword evidence="1 2" id="KW-0547">Nucleotide-binding</keyword>